<comment type="similarity">
    <text evidence="2">Belongs to the amino acid-polyamine-organocation (APC) superfamily. Amino acid transporter (AAT) (TC 2.A.3.1) family.</text>
</comment>
<dbReference type="Gene3D" id="1.20.1740.10">
    <property type="entry name" value="Amino acid/polyamine transporter I"/>
    <property type="match status" value="1"/>
</dbReference>
<feature type="transmembrane region" description="Helical" evidence="9">
    <location>
        <begin position="134"/>
        <end position="150"/>
    </location>
</feature>
<evidence type="ECO:0000259" key="10">
    <source>
        <dbReference type="Pfam" id="PF00324"/>
    </source>
</evidence>
<name>A0A7K1LKC6_9MICC</name>
<dbReference type="PANTHER" id="PTHR43495">
    <property type="entry name" value="GABA PERMEASE"/>
    <property type="match status" value="1"/>
</dbReference>
<feature type="transmembrane region" description="Helical" evidence="9">
    <location>
        <begin position="107"/>
        <end position="128"/>
    </location>
</feature>
<dbReference type="GO" id="GO:0055085">
    <property type="term" value="P:transmembrane transport"/>
    <property type="evidence" value="ECO:0007669"/>
    <property type="project" value="InterPro"/>
</dbReference>
<feature type="domain" description="Amino acid permease/ SLC12A" evidence="10">
    <location>
        <begin position="26"/>
        <end position="462"/>
    </location>
</feature>
<dbReference type="EMBL" id="WOGT01000007">
    <property type="protein sequence ID" value="MUN55619.1"/>
    <property type="molecule type" value="Genomic_DNA"/>
</dbReference>
<evidence type="ECO:0000256" key="9">
    <source>
        <dbReference type="SAM" id="Phobius"/>
    </source>
</evidence>
<dbReference type="GO" id="GO:0006865">
    <property type="term" value="P:amino acid transport"/>
    <property type="evidence" value="ECO:0007669"/>
    <property type="project" value="UniProtKB-KW"/>
</dbReference>
<dbReference type="PIRSF" id="PIRSF006060">
    <property type="entry name" value="AA_transporter"/>
    <property type="match status" value="1"/>
</dbReference>
<evidence type="ECO:0000256" key="1">
    <source>
        <dbReference type="ARBA" id="ARBA00004651"/>
    </source>
</evidence>
<feature type="transmembrane region" description="Helical" evidence="9">
    <location>
        <begin position="416"/>
        <end position="434"/>
    </location>
</feature>
<accession>A0A7K1LKC6</accession>
<dbReference type="PANTHER" id="PTHR43495:SF2">
    <property type="entry name" value="D-SERINE_D-ALANINE_GLYCINE TRANSPORTER"/>
    <property type="match status" value="1"/>
</dbReference>
<dbReference type="GO" id="GO:0005886">
    <property type="term" value="C:plasma membrane"/>
    <property type="evidence" value="ECO:0007669"/>
    <property type="project" value="UniProtKB-SubCell"/>
</dbReference>
<evidence type="ECO:0000256" key="8">
    <source>
        <dbReference type="ARBA" id="ARBA00023136"/>
    </source>
</evidence>
<gene>
    <name evidence="11" type="ORF">GMA10_10415</name>
</gene>
<keyword evidence="7 9" id="KW-1133">Transmembrane helix</keyword>
<feature type="transmembrane region" description="Helical" evidence="9">
    <location>
        <begin position="346"/>
        <end position="364"/>
    </location>
</feature>
<proteinExistence type="inferred from homology"/>
<dbReference type="FunFam" id="1.20.1740.10:FF:000001">
    <property type="entry name" value="Amino acid permease"/>
    <property type="match status" value="1"/>
</dbReference>
<dbReference type="RefSeq" id="WP_129316369.1">
    <property type="nucleotide sequence ID" value="NZ_JBITVH010000001.1"/>
</dbReference>
<feature type="transmembrane region" description="Helical" evidence="9">
    <location>
        <begin position="56"/>
        <end position="74"/>
    </location>
</feature>
<protein>
    <submittedName>
        <fullName evidence="11">Amino acid permease</fullName>
    </submittedName>
</protein>
<evidence type="ECO:0000313" key="11">
    <source>
        <dbReference type="EMBL" id="MUN55619.1"/>
    </source>
</evidence>
<evidence type="ECO:0000256" key="6">
    <source>
        <dbReference type="ARBA" id="ARBA00022970"/>
    </source>
</evidence>
<keyword evidence="12" id="KW-1185">Reference proteome</keyword>
<dbReference type="AlphaFoldDB" id="A0A7K1LKC6"/>
<dbReference type="InterPro" id="IPR004841">
    <property type="entry name" value="AA-permease/SLC12A_dom"/>
</dbReference>
<dbReference type="OrthoDB" id="5297508at2"/>
<evidence type="ECO:0000256" key="2">
    <source>
        <dbReference type="ARBA" id="ARBA00008583"/>
    </source>
</evidence>
<keyword evidence="3" id="KW-0813">Transport</keyword>
<feature type="transmembrane region" description="Helical" evidence="9">
    <location>
        <begin position="162"/>
        <end position="186"/>
    </location>
</feature>
<keyword evidence="8 9" id="KW-0472">Membrane</keyword>
<keyword evidence="6" id="KW-0029">Amino-acid transport</keyword>
<organism evidence="11 12">
    <name type="scientific">Rothia koreensis</name>
    <dbReference type="NCBI Taxonomy" id="592378"/>
    <lineage>
        <taxon>Bacteria</taxon>
        <taxon>Bacillati</taxon>
        <taxon>Actinomycetota</taxon>
        <taxon>Actinomycetes</taxon>
        <taxon>Micrococcales</taxon>
        <taxon>Micrococcaceae</taxon>
        <taxon>Rothia</taxon>
    </lineage>
</organism>
<dbReference type="Proteomes" id="UP000462152">
    <property type="component" value="Unassembled WGS sequence"/>
</dbReference>
<feature type="transmembrane region" description="Helical" evidence="9">
    <location>
        <begin position="440"/>
        <end position="459"/>
    </location>
</feature>
<evidence type="ECO:0000313" key="12">
    <source>
        <dbReference type="Proteomes" id="UP000462152"/>
    </source>
</evidence>
<keyword evidence="4" id="KW-1003">Cell membrane</keyword>
<dbReference type="Pfam" id="PF00324">
    <property type="entry name" value="AA_permease"/>
    <property type="match status" value="1"/>
</dbReference>
<evidence type="ECO:0000256" key="4">
    <source>
        <dbReference type="ARBA" id="ARBA00022475"/>
    </source>
</evidence>
<comment type="subcellular location">
    <subcellularLocation>
        <location evidence="1">Cell membrane</location>
        <topology evidence="1">Multi-pass membrane protein</topology>
    </subcellularLocation>
</comment>
<reference evidence="11 12" key="1">
    <citation type="submission" date="2019-12" db="EMBL/GenBank/DDBJ databases">
        <authorList>
            <person name="Li J."/>
            <person name="Shi Y."/>
            <person name="Xu G."/>
            <person name="Xiao D."/>
            <person name="Ran X."/>
        </authorList>
    </citation>
    <scope>NUCLEOTIDE SEQUENCE [LARGE SCALE GENOMIC DNA]</scope>
    <source>
        <strain evidence="11 12">JCM 15915</strain>
    </source>
</reference>
<evidence type="ECO:0000256" key="3">
    <source>
        <dbReference type="ARBA" id="ARBA00022448"/>
    </source>
</evidence>
<feature type="transmembrane region" description="Helical" evidence="9">
    <location>
        <begin position="251"/>
        <end position="270"/>
    </location>
</feature>
<feature type="transmembrane region" description="Helical" evidence="9">
    <location>
        <begin position="290"/>
        <end position="310"/>
    </location>
</feature>
<evidence type="ECO:0000256" key="5">
    <source>
        <dbReference type="ARBA" id="ARBA00022692"/>
    </source>
</evidence>
<keyword evidence="5 9" id="KW-0812">Transmembrane</keyword>
<feature type="transmembrane region" description="Helical" evidence="9">
    <location>
        <begin position="206"/>
        <end position="230"/>
    </location>
</feature>
<comment type="caution">
    <text evidence="11">The sequence shown here is derived from an EMBL/GenBank/DDBJ whole genome shotgun (WGS) entry which is preliminary data.</text>
</comment>
<feature type="transmembrane region" description="Helical" evidence="9">
    <location>
        <begin position="370"/>
        <end position="396"/>
    </location>
</feature>
<evidence type="ECO:0000256" key="7">
    <source>
        <dbReference type="ARBA" id="ARBA00022989"/>
    </source>
</evidence>
<sequence>MSESSSTPASTSTQGENLERGLKNRHLQLIAIGGAIGTGLFFGSGKLTNVVGPGLLLVYALIGFVLFFVMRALGELLLSNLNYKTFGDIAKDNIGPWAGFMVSWNYWFSWVVGCVADLVAITAYIQFFWPDVPVWLPALVTAIGLIVLNLQPVKAFGETEFWFAIIKIVAILALIFVGIVLVLTGYENGDGTRAAVSNLWTHGGFFPTGITGFVLGFQLAIFSFIGMELVGTTAAETENPHRNLPRAINSILVRIVVFYIGSLGVIMMVTPWDRIDPEQSPFTTMFSNTGFAAAALVVNLVVLTSAASSANSGVYSATRMSFGLAKDGHAPKALNYTTRRGVPMKAVFFTTVFLFAAIPLLLGGDALTQAFTVVSSICSADILFTWGSIVVSYIIYHRRHPERHRASGFRMPLPRIAPWVVLAFFVFIAFTLTLSPDTRIAAILSPFWFLLLAVLWQVVKRRLQKQHRPLTSEIPMVSPREIRQHFDDAEGK</sequence>